<keyword evidence="2" id="KW-1185">Reference proteome</keyword>
<accession>A0ABP9TZQ7</accession>
<name>A0ABP9TZQ7_9MICO</name>
<gene>
    <name evidence="1" type="ORF">KACC15558_11910</name>
</gene>
<dbReference type="RefSeq" id="WP_342037596.1">
    <property type="nucleotide sequence ID" value="NZ_BAABBK010000004.1"/>
</dbReference>
<proteinExistence type="predicted"/>
<evidence type="ECO:0000313" key="1">
    <source>
        <dbReference type="EMBL" id="GAA5340151.1"/>
    </source>
</evidence>
<evidence type="ECO:0008006" key="3">
    <source>
        <dbReference type="Google" id="ProtNLM"/>
    </source>
</evidence>
<protein>
    <recommendedName>
        <fullName evidence="3">SatD family (SatD)</fullName>
    </recommendedName>
</protein>
<organism evidence="1 2">
    <name type="scientific">Brevibacterium ammoniilyticum</name>
    <dbReference type="NCBI Taxonomy" id="1046555"/>
    <lineage>
        <taxon>Bacteria</taxon>
        <taxon>Bacillati</taxon>
        <taxon>Actinomycetota</taxon>
        <taxon>Actinomycetes</taxon>
        <taxon>Micrococcales</taxon>
        <taxon>Brevibacteriaceae</taxon>
        <taxon>Brevibacterium</taxon>
    </lineage>
</organism>
<comment type="caution">
    <text evidence="1">The sequence shown here is derived from an EMBL/GenBank/DDBJ whole genome shotgun (WGS) entry which is preliminary data.</text>
</comment>
<reference evidence="1 2" key="1">
    <citation type="submission" date="2024-02" db="EMBL/GenBank/DDBJ databases">
        <title>Characterization of antibiotic resistant novel bacterial strains and their environmental applications.</title>
        <authorList>
            <person name="Manzoor S."/>
            <person name="Abbas S."/>
            <person name="Arshad M."/>
            <person name="Li W.J."/>
            <person name="Ahmed I."/>
        </authorList>
    </citation>
    <scope>NUCLEOTIDE SEQUENCE [LARGE SCALE GENOMIC DNA]</scope>
    <source>
        <strain evidence="1 2">KACC 15558</strain>
    </source>
</reference>
<dbReference type="Proteomes" id="UP001498935">
    <property type="component" value="Unassembled WGS sequence"/>
</dbReference>
<evidence type="ECO:0000313" key="2">
    <source>
        <dbReference type="Proteomes" id="UP001498935"/>
    </source>
</evidence>
<dbReference type="EMBL" id="BAABNP010000004">
    <property type="protein sequence ID" value="GAA5340151.1"/>
    <property type="molecule type" value="Genomic_DNA"/>
</dbReference>
<sequence>MYVMTIDQWASRSDGDDVPTLLTALAGVPTVLPFARTIGDEAQGVIDDPGAATMAVLLTAQLRRWHIGIGIGPVDTPLPEMAAEAHGDAFYRARSAVEAAKNAPAHLVVDSGGDTAAGGLAEGALRTLVWTVETMRPESMRYILARLTSPDAPQAAIASQFDVSQQAVSRVLSQGGADIVAAAMRLAETHLREAGDQAMSAAEGAAPHGGGA</sequence>